<feature type="transmembrane region" description="Helical" evidence="1">
    <location>
        <begin position="52"/>
        <end position="73"/>
    </location>
</feature>
<keyword evidence="1" id="KW-0812">Transmembrane</keyword>
<evidence type="ECO:0000256" key="1">
    <source>
        <dbReference type="SAM" id="Phobius"/>
    </source>
</evidence>
<proteinExistence type="predicted"/>
<comment type="caution">
    <text evidence="2">The sequence shown here is derived from an EMBL/GenBank/DDBJ whole genome shotgun (WGS) entry which is preliminary data.</text>
</comment>
<feature type="transmembrane region" description="Helical" evidence="1">
    <location>
        <begin position="12"/>
        <end position="45"/>
    </location>
</feature>
<accession>A0A0R1UYL9</accession>
<name>A0A0R1UYL9_9LACO</name>
<organism evidence="2 3">
    <name type="scientific">Limosilactobacillus equigenerosi DSM 18793 = JCM 14505</name>
    <dbReference type="NCBI Taxonomy" id="1423742"/>
    <lineage>
        <taxon>Bacteria</taxon>
        <taxon>Bacillati</taxon>
        <taxon>Bacillota</taxon>
        <taxon>Bacilli</taxon>
        <taxon>Lactobacillales</taxon>
        <taxon>Lactobacillaceae</taxon>
        <taxon>Limosilactobacillus</taxon>
    </lineage>
</organism>
<dbReference type="PATRIC" id="fig|1423742.4.peg.1091"/>
<dbReference type="EMBL" id="AZGC01000026">
    <property type="protein sequence ID" value="KRL95003.1"/>
    <property type="molecule type" value="Genomic_DNA"/>
</dbReference>
<dbReference type="AlphaFoldDB" id="A0A0R1UYL9"/>
<keyword evidence="1" id="KW-0472">Membrane</keyword>
<feature type="transmembrane region" description="Helical" evidence="1">
    <location>
        <begin position="79"/>
        <end position="99"/>
    </location>
</feature>
<sequence>MTGIGFGASSYLLILTFLYPGVAPTVTGVGSVFVISGLIGILSMILKSDLPLMISMGIHLLGTFSLFLIMVVINSWPVNWQSICLFLLIYVVIWVIIVLEQKRVVSEINKKIKASK</sequence>
<gene>
    <name evidence="2" type="ORF">FC21_GL001049</name>
</gene>
<dbReference type="InterPro" id="IPR021560">
    <property type="entry name" value="DUF3021"/>
</dbReference>
<reference evidence="2 3" key="1">
    <citation type="journal article" date="2015" name="Genome Announc.">
        <title>Expanding the biotechnology potential of lactobacilli through comparative genomics of 213 strains and associated genera.</title>
        <authorList>
            <person name="Sun Z."/>
            <person name="Harris H.M."/>
            <person name="McCann A."/>
            <person name="Guo C."/>
            <person name="Argimon S."/>
            <person name="Zhang W."/>
            <person name="Yang X."/>
            <person name="Jeffery I.B."/>
            <person name="Cooney J.C."/>
            <person name="Kagawa T.F."/>
            <person name="Liu W."/>
            <person name="Song Y."/>
            <person name="Salvetti E."/>
            <person name="Wrobel A."/>
            <person name="Rasinkangas P."/>
            <person name="Parkhill J."/>
            <person name="Rea M.C."/>
            <person name="O'Sullivan O."/>
            <person name="Ritari J."/>
            <person name="Douillard F.P."/>
            <person name="Paul Ross R."/>
            <person name="Yang R."/>
            <person name="Briner A.E."/>
            <person name="Felis G.E."/>
            <person name="de Vos W.M."/>
            <person name="Barrangou R."/>
            <person name="Klaenhammer T.R."/>
            <person name="Caufield P.W."/>
            <person name="Cui Y."/>
            <person name="Zhang H."/>
            <person name="O'Toole P.W."/>
        </authorList>
    </citation>
    <scope>NUCLEOTIDE SEQUENCE [LARGE SCALE GENOMIC DNA]</scope>
    <source>
        <strain evidence="2 3">DSM 18793</strain>
    </source>
</reference>
<keyword evidence="3" id="KW-1185">Reference proteome</keyword>
<evidence type="ECO:0000313" key="3">
    <source>
        <dbReference type="Proteomes" id="UP000051084"/>
    </source>
</evidence>
<dbReference type="Proteomes" id="UP000051084">
    <property type="component" value="Unassembled WGS sequence"/>
</dbReference>
<evidence type="ECO:0008006" key="4">
    <source>
        <dbReference type="Google" id="ProtNLM"/>
    </source>
</evidence>
<keyword evidence="1" id="KW-1133">Transmembrane helix</keyword>
<dbReference type="Pfam" id="PF11457">
    <property type="entry name" value="DUF3021"/>
    <property type="match status" value="1"/>
</dbReference>
<protein>
    <recommendedName>
        <fullName evidence="4">DUF3021 domain-containing protein</fullName>
    </recommendedName>
</protein>
<evidence type="ECO:0000313" key="2">
    <source>
        <dbReference type="EMBL" id="KRL95003.1"/>
    </source>
</evidence>
<dbReference type="STRING" id="417373.GCA_001570685_00196"/>